<dbReference type="PaxDb" id="4113-PGSC0003DMT400094613"/>
<sequence length="314" mass="35255">MTQTRSMASKSADSRNTSDLFGCDTIFLSSDSSEDATRWSCSKKRPSASTKKDANKPRSYPSGSLSGTFLKAQKFALFFSLCGNDLYQDVVQFFYANLRVSPDSGELETLILGSQIVVNDRLLEDVFGTKFSMDIPYMNGVWPFDFEVSVECAKMAVAKPDSDISDFGPLSLCFEKHILAHIVATAILPWKRLLSNITTRDVFVLYYFLKKYKINWATWFKEYMLESANDPSGTASLPDGLLISRILFDRLVDLSSFKPLEIIATYDTRTFSSMGYVLVGTTWLKKKSVKARTKSVKPTRIYADSTAILLKDSD</sequence>
<dbReference type="Proteomes" id="UP000011115">
    <property type="component" value="Unassembled WGS sequence"/>
</dbReference>
<proteinExistence type="predicted"/>
<name>M1DUH3_SOLTU</name>
<organism evidence="2 3">
    <name type="scientific">Solanum tuberosum</name>
    <name type="common">Potato</name>
    <dbReference type="NCBI Taxonomy" id="4113"/>
    <lineage>
        <taxon>Eukaryota</taxon>
        <taxon>Viridiplantae</taxon>
        <taxon>Streptophyta</taxon>
        <taxon>Embryophyta</taxon>
        <taxon>Tracheophyta</taxon>
        <taxon>Spermatophyta</taxon>
        <taxon>Magnoliopsida</taxon>
        <taxon>eudicotyledons</taxon>
        <taxon>Gunneridae</taxon>
        <taxon>Pentapetalae</taxon>
        <taxon>asterids</taxon>
        <taxon>lamiids</taxon>
        <taxon>Solanales</taxon>
        <taxon>Solanaceae</taxon>
        <taxon>Solanoideae</taxon>
        <taxon>Solaneae</taxon>
        <taxon>Solanum</taxon>
    </lineage>
</organism>
<dbReference type="HOGENOM" id="CLU_046354_0_0_1"/>
<feature type="compositionally biased region" description="Polar residues" evidence="1">
    <location>
        <begin position="1"/>
        <end position="19"/>
    </location>
</feature>
<dbReference type="AlphaFoldDB" id="M1DUH3"/>
<accession>M1DUH3</accession>
<evidence type="ECO:0000256" key="1">
    <source>
        <dbReference type="SAM" id="MobiDB-lite"/>
    </source>
</evidence>
<feature type="region of interest" description="Disordered" evidence="1">
    <location>
        <begin position="1"/>
        <end position="61"/>
    </location>
</feature>
<evidence type="ECO:0000313" key="2">
    <source>
        <dbReference type="EnsemblPlants" id="PGSC0003DMT400094613"/>
    </source>
</evidence>
<dbReference type="EnsemblPlants" id="PGSC0003DMT400094613">
    <property type="protein sequence ID" value="PGSC0003DMT400094613"/>
    <property type="gene ID" value="PGSC0003DMG400044184"/>
</dbReference>
<evidence type="ECO:0000313" key="3">
    <source>
        <dbReference type="Proteomes" id="UP000011115"/>
    </source>
</evidence>
<reference evidence="3" key="1">
    <citation type="journal article" date="2011" name="Nature">
        <title>Genome sequence and analysis of the tuber crop potato.</title>
        <authorList>
            <consortium name="The Potato Genome Sequencing Consortium"/>
        </authorList>
    </citation>
    <scope>NUCLEOTIDE SEQUENCE [LARGE SCALE GENOMIC DNA]</scope>
    <source>
        <strain evidence="3">cv. DM1-3 516 R44</strain>
    </source>
</reference>
<reference evidence="2" key="2">
    <citation type="submission" date="2015-06" db="UniProtKB">
        <authorList>
            <consortium name="EnsemblPlants"/>
        </authorList>
    </citation>
    <scope>IDENTIFICATION</scope>
    <source>
        <strain evidence="2">DM1-3 516 R44</strain>
    </source>
</reference>
<dbReference type="eggNOG" id="ENOG502SUTF">
    <property type="taxonomic scope" value="Eukaryota"/>
</dbReference>
<dbReference type="InParanoid" id="M1DUH3"/>
<protein>
    <submittedName>
        <fullName evidence="2">Uncharacterized protein</fullName>
    </submittedName>
</protein>
<dbReference type="Gramene" id="PGSC0003DMT400094613">
    <property type="protein sequence ID" value="PGSC0003DMT400094613"/>
    <property type="gene ID" value="PGSC0003DMG400044184"/>
</dbReference>
<keyword evidence="3" id="KW-1185">Reference proteome</keyword>